<reference evidence="1" key="1">
    <citation type="submission" date="2021-02" db="EMBL/GenBank/DDBJ databases">
        <authorList>
            <person name="Dougan E. K."/>
            <person name="Rhodes N."/>
            <person name="Thang M."/>
            <person name="Chan C."/>
        </authorList>
    </citation>
    <scope>NUCLEOTIDE SEQUENCE</scope>
</reference>
<evidence type="ECO:0000313" key="1">
    <source>
        <dbReference type="EMBL" id="CAE7276187.1"/>
    </source>
</evidence>
<organism evidence="1 2">
    <name type="scientific">Symbiodinium natans</name>
    <dbReference type="NCBI Taxonomy" id="878477"/>
    <lineage>
        <taxon>Eukaryota</taxon>
        <taxon>Sar</taxon>
        <taxon>Alveolata</taxon>
        <taxon>Dinophyceae</taxon>
        <taxon>Suessiales</taxon>
        <taxon>Symbiodiniaceae</taxon>
        <taxon>Symbiodinium</taxon>
    </lineage>
</organism>
<dbReference type="EMBL" id="CAJNDS010001746">
    <property type="protein sequence ID" value="CAE7276187.1"/>
    <property type="molecule type" value="Genomic_DNA"/>
</dbReference>
<accession>A0A812MVV3</accession>
<dbReference type="OrthoDB" id="443557at2759"/>
<protein>
    <submittedName>
        <fullName evidence="1">Uncharacterized protein</fullName>
    </submittedName>
</protein>
<sequence length="301" mass="32817">MILDAKHASETKVGKEISKIKGKMEESPSSGLKGMRVRLCQAMAEKIKMINSDLQSSIAKLEEVWEGEVGTLKHELWQTIQAHNHNADLLKHHKDAIDQVQSRMTDMADASVHLQLLQVDKVLQREMAKEQQMDQLMARLTVVQQQLMSVWAGASTGSSAFLAAQAAGGASLQSALAAQARAAPAASSKKAQKKVTKTTKGAKASAASLAAAASLRAEALRGRWLFLRKRRIPRALLKSLKSCPRWSLRGVFAYCPCGPFGSLEMGRAAGEGALEFLLLNTSSAIDIVRFWVVFLFLLVRP</sequence>
<dbReference type="Proteomes" id="UP000604046">
    <property type="component" value="Unassembled WGS sequence"/>
</dbReference>
<keyword evidence="2" id="KW-1185">Reference proteome</keyword>
<gene>
    <name evidence="1" type="ORF">SNAT2548_LOCUS14651</name>
</gene>
<dbReference type="AlphaFoldDB" id="A0A812MVV3"/>
<evidence type="ECO:0000313" key="2">
    <source>
        <dbReference type="Proteomes" id="UP000604046"/>
    </source>
</evidence>
<proteinExistence type="predicted"/>
<comment type="caution">
    <text evidence="1">The sequence shown here is derived from an EMBL/GenBank/DDBJ whole genome shotgun (WGS) entry which is preliminary data.</text>
</comment>
<name>A0A812MVV3_9DINO</name>